<evidence type="ECO:0000259" key="1">
    <source>
        <dbReference type="Pfam" id="PF12973"/>
    </source>
</evidence>
<dbReference type="InterPro" id="IPR041916">
    <property type="entry name" value="Anti_sigma_zinc_sf"/>
</dbReference>
<dbReference type="InterPro" id="IPR025979">
    <property type="entry name" value="ChrR-like_cupin_dom"/>
</dbReference>
<dbReference type="RefSeq" id="WP_119453128.1">
    <property type="nucleotide sequence ID" value="NZ_QWGA01000003.1"/>
</dbReference>
<dbReference type="AlphaFoldDB" id="A0A399RPP9"/>
<dbReference type="OrthoDB" id="2988517at2"/>
<dbReference type="CDD" id="cd20301">
    <property type="entry name" value="cupin_ChrR"/>
    <property type="match status" value="1"/>
</dbReference>
<evidence type="ECO:0000313" key="3">
    <source>
        <dbReference type="Proteomes" id="UP000265845"/>
    </source>
</evidence>
<gene>
    <name evidence="2" type="ORF">D1222_05165</name>
</gene>
<accession>A0A399RPP9</accession>
<dbReference type="Gene3D" id="1.10.10.1320">
    <property type="entry name" value="Anti-sigma factor, zinc-finger domain"/>
    <property type="match status" value="1"/>
</dbReference>
<evidence type="ECO:0000313" key="2">
    <source>
        <dbReference type="EMBL" id="RIJ31635.1"/>
    </source>
</evidence>
<dbReference type="Gene3D" id="2.60.120.10">
    <property type="entry name" value="Jelly Rolls"/>
    <property type="match status" value="1"/>
</dbReference>
<feature type="domain" description="ChrR-like cupin" evidence="1">
    <location>
        <begin position="116"/>
        <end position="198"/>
    </location>
</feature>
<dbReference type="NCBIfam" id="TIGR02451">
    <property type="entry name" value="anti_sig_ChrR"/>
    <property type="match status" value="1"/>
</dbReference>
<dbReference type="SUPFAM" id="SSF51182">
    <property type="entry name" value="RmlC-like cupins"/>
    <property type="match status" value="1"/>
</dbReference>
<keyword evidence="3" id="KW-1185">Reference proteome</keyword>
<dbReference type="InterPro" id="IPR011051">
    <property type="entry name" value="RmlC_Cupin_sf"/>
</dbReference>
<dbReference type="InterPro" id="IPR014710">
    <property type="entry name" value="RmlC-like_jellyroll"/>
</dbReference>
<protein>
    <recommendedName>
        <fullName evidence="1">ChrR-like cupin domain-containing protein</fullName>
    </recommendedName>
</protein>
<proteinExistence type="predicted"/>
<dbReference type="Proteomes" id="UP000265845">
    <property type="component" value="Unassembled WGS sequence"/>
</dbReference>
<organism evidence="2 3">
    <name type="scientific">Henriciella algicola</name>
    <dbReference type="NCBI Taxonomy" id="1608422"/>
    <lineage>
        <taxon>Bacteria</taxon>
        <taxon>Pseudomonadati</taxon>
        <taxon>Pseudomonadota</taxon>
        <taxon>Alphaproteobacteria</taxon>
        <taxon>Hyphomonadales</taxon>
        <taxon>Hyphomonadaceae</taxon>
        <taxon>Henriciella</taxon>
    </lineage>
</organism>
<dbReference type="EMBL" id="QWGA01000003">
    <property type="protein sequence ID" value="RIJ31635.1"/>
    <property type="molecule type" value="Genomic_DNA"/>
</dbReference>
<reference evidence="2 3" key="1">
    <citation type="submission" date="2018-08" db="EMBL/GenBank/DDBJ databases">
        <title>Henriciella mobilis sp. nov., isolated from seawater.</title>
        <authorList>
            <person name="Cheng H."/>
            <person name="Wu Y.-H."/>
            <person name="Xu X.-W."/>
            <person name="Guo L.-L."/>
        </authorList>
    </citation>
    <scope>NUCLEOTIDE SEQUENCE [LARGE SCALE GENOMIC DNA]</scope>
    <source>
        <strain evidence="2 3">CCUG67844</strain>
    </source>
</reference>
<dbReference type="Pfam" id="PF12973">
    <property type="entry name" value="Cupin_7"/>
    <property type="match status" value="1"/>
</dbReference>
<name>A0A399RPP9_9PROT</name>
<sequence length="224" mass="24153">MKDGVSQLSDLYAAYAAGTLSPSFRLLVETQAAIRSDIRDRVNHAEAISGIFLERETPSMLAPNAFERTLQAIDDLEDEVDPTDAAKLASERLTELLDLPEPLREKALESCMRGGWKRMTSGVKRLEIGTASGGHAHLYRIEPGATVPSHSHFGDELTLVVQGGFSDEVGSYGPGDICLKTPSDTHAPVGDDDGVCLALAVSEGGMEFKGMLGILQKVFTRRTH</sequence>
<dbReference type="InterPro" id="IPR012807">
    <property type="entry name" value="Anti-sigma_ChrR"/>
</dbReference>
<comment type="caution">
    <text evidence="2">The sequence shown here is derived from an EMBL/GenBank/DDBJ whole genome shotgun (WGS) entry which is preliminary data.</text>
</comment>